<dbReference type="RefSeq" id="WP_263796590.1">
    <property type="nucleotide sequence ID" value="NZ_AP027141.1"/>
</dbReference>
<name>A0ABM8DVR2_9MICO</name>
<evidence type="ECO:0000313" key="5">
    <source>
        <dbReference type="Proteomes" id="UP001317779"/>
    </source>
</evidence>
<sequence length="303" mass="32301">MISVVLPSAEMRDRLADRFGDASVSVWRPGDPGAPTDPVELLVLPYMIPPVQLRQLDGLPIAVVQSQTLGHDGVGEHLPSGIAYCNATDVHEGSTAELALGLILAAQRGIPDAVRDAAGGIWDHRRRPGLAGKRMLLIGVGGVGTEIIARVAPFGVDLDLVARTARHGVHGTESLPELLPRADIVVVAVPLVEETRRLVDAPFLAAMRDEALLVNVSRGEVVDTDALVAQLRTGRLRAALDVTDPEPLPPQHPLWTLPGVLITPHVGGDTDAMDDRVDAVIIEQVRRLRAGTRPLNLVHPAGR</sequence>
<feature type="domain" description="D-isomer specific 2-hydroxyacid dehydrogenase NAD-binding" evidence="3">
    <location>
        <begin position="100"/>
        <end position="267"/>
    </location>
</feature>
<evidence type="ECO:0000259" key="3">
    <source>
        <dbReference type="Pfam" id="PF02826"/>
    </source>
</evidence>
<dbReference type="PANTHER" id="PTHR10996:SF178">
    <property type="entry name" value="2-HYDROXYACID DEHYDROGENASE YGL185C-RELATED"/>
    <property type="match status" value="1"/>
</dbReference>
<accession>A0ABM8DVR2</accession>
<dbReference type="InterPro" id="IPR050223">
    <property type="entry name" value="D-isomer_2-hydroxyacid_DH"/>
</dbReference>
<organism evidence="4 5">
    <name type="scientific">Microbacterium terricola</name>
    <dbReference type="NCBI Taxonomy" id="344163"/>
    <lineage>
        <taxon>Bacteria</taxon>
        <taxon>Bacillati</taxon>
        <taxon>Actinomycetota</taxon>
        <taxon>Actinomycetes</taxon>
        <taxon>Micrococcales</taxon>
        <taxon>Microbacteriaceae</taxon>
        <taxon>Microbacterium</taxon>
    </lineage>
</organism>
<evidence type="ECO:0000256" key="1">
    <source>
        <dbReference type="ARBA" id="ARBA00023002"/>
    </source>
</evidence>
<dbReference type="EMBL" id="AP027141">
    <property type="protein sequence ID" value="BDV29600.1"/>
    <property type="molecule type" value="Genomic_DNA"/>
</dbReference>
<dbReference type="Proteomes" id="UP001317779">
    <property type="component" value="Chromosome"/>
</dbReference>
<dbReference type="InterPro" id="IPR006140">
    <property type="entry name" value="D-isomer_DH_NAD-bd"/>
</dbReference>
<dbReference type="Gene3D" id="3.40.50.720">
    <property type="entry name" value="NAD(P)-binding Rossmann-like Domain"/>
    <property type="match status" value="2"/>
</dbReference>
<dbReference type="CDD" id="cd12166">
    <property type="entry name" value="2-Hacid_dh_7"/>
    <property type="match status" value="1"/>
</dbReference>
<dbReference type="PANTHER" id="PTHR10996">
    <property type="entry name" value="2-HYDROXYACID DEHYDROGENASE-RELATED"/>
    <property type="match status" value="1"/>
</dbReference>
<dbReference type="SUPFAM" id="SSF51735">
    <property type="entry name" value="NAD(P)-binding Rossmann-fold domains"/>
    <property type="match status" value="1"/>
</dbReference>
<reference evidence="4 5" key="1">
    <citation type="submission" date="2022-12" db="EMBL/GenBank/DDBJ databases">
        <title>Microbacterium terricola strain KV-448 chromosome, complete genome.</title>
        <authorList>
            <person name="Oshima T."/>
            <person name="Moriya T."/>
            <person name="Bessho Y."/>
        </authorList>
    </citation>
    <scope>NUCLEOTIDE SEQUENCE [LARGE SCALE GENOMIC DNA]</scope>
    <source>
        <strain evidence="4 5">KV-448</strain>
    </source>
</reference>
<proteinExistence type="predicted"/>
<gene>
    <name evidence="4" type="ORF">Microterr_02600</name>
</gene>
<dbReference type="InterPro" id="IPR036291">
    <property type="entry name" value="NAD(P)-bd_dom_sf"/>
</dbReference>
<dbReference type="Pfam" id="PF02826">
    <property type="entry name" value="2-Hacid_dh_C"/>
    <property type="match status" value="1"/>
</dbReference>
<protein>
    <submittedName>
        <fullName evidence="4">Dehydrogenase</fullName>
    </submittedName>
</protein>
<evidence type="ECO:0000313" key="4">
    <source>
        <dbReference type="EMBL" id="BDV29600.1"/>
    </source>
</evidence>
<keyword evidence="5" id="KW-1185">Reference proteome</keyword>
<evidence type="ECO:0000256" key="2">
    <source>
        <dbReference type="ARBA" id="ARBA00023027"/>
    </source>
</evidence>
<keyword evidence="1" id="KW-0560">Oxidoreductase</keyword>
<keyword evidence="2" id="KW-0520">NAD</keyword>